<feature type="domain" description="Sulfotransferase" evidence="2">
    <location>
        <begin position="71"/>
        <end position="115"/>
    </location>
</feature>
<dbReference type="Gene3D" id="3.40.50.300">
    <property type="entry name" value="P-loop containing nucleotide triphosphate hydrolases"/>
    <property type="match status" value="1"/>
</dbReference>
<comment type="caution">
    <text evidence="3">The sequence shown here is derived from an EMBL/GenBank/DDBJ whole genome shotgun (WGS) entry which is preliminary data.</text>
</comment>
<evidence type="ECO:0000259" key="2">
    <source>
        <dbReference type="Pfam" id="PF00685"/>
    </source>
</evidence>
<name>A0AAN8V9D9_9MAGN</name>
<evidence type="ECO:0000256" key="1">
    <source>
        <dbReference type="RuleBase" id="RU361155"/>
    </source>
</evidence>
<evidence type="ECO:0000313" key="4">
    <source>
        <dbReference type="Proteomes" id="UP001370490"/>
    </source>
</evidence>
<evidence type="ECO:0000313" key="3">
    <source>
        <dbReference type="EMBL" id="KAK6925147.1"/>
    </source>
</evidence>
<dbReference type="InterPro" id="IPR027417">
    <property type="entry name" value="P-loop_NTPase"/>
</dbReference>
<sequence length="129" mass="14695">MAPTVASEECSIIEETVHEKINKLFEELIATLPTDTGSIVPTLFNYKVFWYPPISGFKGVLLMQNHFKAQPNHIFLTTSVKSGTTWLKAIVFSTTNRSKFIRVDQIQVSTPDSLYLHLIVELTLNFDYK</sequence>
<comment type="similarity">
    <text evidence="1">Belongs to the sulfotransferase 1 family.</text>
</comment>
<dbReference type="SUPFAM" id="SSF52540">
    <property type="entry name" value="P-loop containing nucleoside triphosphate hydrolases"/>
    <property type="match status" value="1"/>
</dbReference>
<dbReference type="Proteomes" id="UP001370490">
    <property type="component" value="Unassembled WGS sequence"/>
</dbReference>
<dbReference type="EMBL" id="JBAMMX010000016">
    <property type="protein sequence ID" value="KAK6925147.1"/>
    <property type="molecule type" value="Genomic_DNA"/>
</dbReference>
<keyword evidence="4" id="KW-1185">Reference proteome</keyword>
<dbReference type="GO" id="GO:0008146">
    <property type="term" value="F:sulfotransferase activity"/>
    <property type="evidence" value="ECO:0007669"/>
    <property type="project" value="InterPro"/>
</dbReference>
<dbReference type="EC" id="2.8.2.-" evidence="1"/>
<accession>A0AAN8V9D9</accession>
<gene>
    <name evidence="3" type="ORF">RJ641_009473</name>
</gene>
<protein>
    <recommendedName>
        <fullName evidence="1">Sulfotransferase</fullName>
        <ecNumber evidence="1">2.8.2.-</ecNumber>
    </recommendedName>
</protein>
<dbReference type="Pfam" id="PF00685">
    <property type="entry name" value="Sulfotransfer_1"/>
    <property type="match status" value="1"/>
</dbReference>
<proteinExistence type="inferred from homology"/>
<dbReference type="AlphaFoldDB" id="A0AAN8V9D9"/>
<dbReference type="InterPro" id="IPR000863">
    <property type="entry name" value="Sulfotransferase_dom"/>
</dbReference>
<reference evidence="3 4" key="1">
    <citation type="submission" date="2023-12" db="EMBL/GenBank/DDBJ databases">
        <title>A high-quality genome assembly for Dillenia turbinata (Dilleniales).</title>
        <authorList>
            <person name="Chanderbali A."/>
        </authorList>
    </citation>
    <scope>NUCLEOTIDE SEQUENCE [LARGE SCALE GENOMIC DNA]</scope>
    <source>
        <strain evidence="3">LSX21</strain>
        <tissue evidence="3">Leaf</tissue>
    </source>
</reference>
<keyword evidence="1" id="KW-0808">Transferase</keyword>
<organism evidence="3 4">
    <name type="scientific">Dillenia turbinata</name>
    <dbReference type="NCBI Taxonomy" id="194707"/>
    <lineage>
        <taxon>Eukaryota</taxon>
        <taxon>Viridiplantae</taxon>
        <taxon>Streptophyta</taxon>
        <taxon>Embryophyta</taxon>
        <taxon>Tracheophyta</taxon>
        <taxon>Spermatophyta</taxon>
        <taxon>Magnoliopsida</taxon>
        <taxon>eudicotyledons</taxon>
        <taxon>Gunneridae</taxon>
        <taxon>Pentapetalae</taxon>
        <taxon>Dilleniales</taxon>
        <taxon>Dilleniaceae</taxon>
        <taxon>Dillenia</taxon>
    </lineage>
</organism>